<dbReference type="SUPFAM" id="SSF51735">
    <property type="entry name" value="NAD(P)-binding Rossmann-fold domains"/>
    <property type="match status" value="1"/>
</dbReference>
<keyword evidence="5" id="KW-1185">Reference proteome</keyword>
<organism evidence="4 5">
    <name type="scientific">Cylindrodendrum hubeiense</name>
    <dbReference type="NCBI Taxonomy" id="595255"/>
    <lineage>
        <taxon>Eukaryota</taxon>
        <taxon>Fungi</taxon>
        <taxon>Dikarya</taxon>
        <taxon>Ascomycota</taxon>
        <taxon>Pezizomycotina</taxon>
        <taxon>Sordariomycetes</taxon>
        <taxon>Hypocreomycetidae</taxon>
        <taxon>Hypocreales</taxon>
        <taxon>Nectriaceae</taxon>
        <taxon>Cylindrodendrum</taxon>
    </lineage>
</organism>
<evidence type="ECO:0000256" key="3">
    <source>
        <dbReference type="ARBA" id="ARBA00023002"/>
    </source>
</evidence>
<keyword evidence="2" id="KW-0521">NADP</keyword>
<protein>
    <recommendedName>
        <fullName evidence="6">Flavin-containing monooxygenase</fullName>
    </recommendedName>
</protein>
<keyword evidence="3" id="KW-0560">Oxidoreductase</keyword>
<dbReference type="GO" id="GO:0050664">
    <property type="term" value="F:oxidoreductase activity, acting on NAD(P)H, oxygen as acceptor"/>
    <property type="evidence" value="ECO:0007669"/>
    <property type="project" value="TreeGrafter"/>
</dbReference>
<reference evidence="4" key="1">
    <citation type="submission" date="2020-03" db="EMBL/GenBank/DDBJ databases">
        <title>Draft Genome Sequence of Cylindrodendrum hubeiense.</title>
        <authorList>
            <person name="Buettner E."/>
            <person name="Kellner H."/>
        </authorList>
    </citation>
    <scope>NUCLEOTIDE SEQUENCE</scope>
    <source>
        <strain evidence="4">IHI 201604</strain>
    </source>
</reference>
<dbReference type="SUPFAM" id="SSF51905">
    <property type="entry name" value="FAD/NAD(P)-binding domain"/>
    <property type="match status" value="2"/>
</dbReference>
<dbReference type="PRINTS" id="PR00081">
    <property type="entry name" value="GDHRDH"/>
</dbReference>
<dbReference type="PANTHER" id="PTHR43008">
    <property type="entry name" value="BENZIL REDUCTASE"/>
    <property type="match status" value="1"/>
</dbReference>
<dbReference type="InterPro" id="IPR020904">
    <property type="entry name" value="Sc_DH/Rdtase_CS"/>
</dbReference>
<evidence type="ECO:0000256" key="1">
    <source>
        <dbReference type="ARBA" id="ARBA00006484"/>
    </source>
</evidence>
<dbReference type="GO" id="GO:0016616">
    <property type="term" value="F:oxidoreductase activity, acting on the CH-OH group of donors, NAD or NADP as acceptor"/>
    <property type="evidence" value="ECO:0007669"/>
    <property type="project" value="UniProtKB-ARBA"/>
</dbReference>
<dbReference type="InterPro" id="IPR036291">
    <property type="entry name" value="NAD(P)-bd_dom_sf"/>
</dbReference>
<dbReference type="Proteomes" id="UP000722485">
    <property type="component" value="Unassembled WGS sequence"/>
</dbReference>
<comment type="similarity">
    <text evidence="1">Belongs to the short-chain dehydrogenases/reductases (SDR) family.</text>
</comment>
<evidence type="ECO:0000256" key="2">
    <source>
        <dbReference type="ARBA" id="ARBA00022857"/>
    </source>
</evidence>
<dbReference type="OrthoDB" id="2915840at2759"/>
<gene>
    <name evidence="4" type="ORF">G7Z17_g4576</name>
</gene>
<dbReference type="InterPro" id="IPR036188">
    <property type="entry name" value="FAD/NAD-bd_sf"/>
</dbReference>
<dbReference type="PROSITE" id="PS00061">
    <property type="entry name" value="ADH_SHORT"/>
    <property type="match status" value="1"/>
</dbReference>
<evidence type="ECO:0000313" key="5">
    <source>
        <dbReference type="Proteomes" id="UP000722485"/>
    </source>
</evidence>
<evidence type="ECO:0000313" key="4">
    <source>
        <dbReference type="EMBL" id="KAF7552056.1"/>
    </source>
</evidence>
<dbReference type="EMBL" id="JAANBB010000067">
    <property type="protein sequence ID" value="KAF7552056.1"/>
    <property type="molecule type" value="Genomic_DNA"/>
</dbReference>
<name>A0A9P5HAI1_9HYPO</name>
<dbReference type="InterPro" id="IPR002347">
    <property type="entry name" value="SDR_fam"/>
</dbReference>
<comment type="caution">
    <text evidence="4">The sequence shown here is derived from an EMBL/GenBank/DDBJ whole genome shotgun (WGS) entry which is preliminary data.</text>
</comment>
<accession>A0A9P5HAI1</accession>
<dbReference type="Gene3D" id="3.50.50.60">
    <property type="entry name" value="FAD/NAD(P)-binding domain"/>
    <property type="match status" value="1"/>
</dbReference>
<dbReference type="AlphaFoldDB" id="A0A9P5HAI1"/>
<dbReference type="Pfam" id="PF13561">
    <property type="entry name" value="adh_short_C2"/>
    <property type="match status" value="1"/>
</dbReference>
<proteinExistence type="inferred from homology"/>
<dbReference type="PANTHER" id="PTHR43008:SF4">
    <property type="entry name" value="CHAIN DEHYDROGENASE, PUTATIVE (AFU_ORTHOLOGUE AFUA_4G08710)-RELATED"/>
    <property type="match status" value="1"/>
</dbReference>
<evidence type="ECO:0008006" key="6">
    <source>
        <dbReference type="Google" id="ProtNLM"/>
    </source>
</evidence>
<dbReference type="Gene3D" id="3.40.50.720">
    <property type="entry name" value="NAD(P)-binding Rossmann-like Domain"/>
    <property type="match status" value="1"/>
</dbReference>
<dbReference type="Pfam" id="PF13738">
    <property type="entry name" value="Pyr_redox_3"/>
    <property type="match status" value="1"/>
</dbReference>
<sequence>MSSPSVQNNHVRPMFELRNRNYIVTGGAQGIGFALTRAICEMGGNVAVLDIQERPGEGFDTLGDEFGTKVLYFKTDVTNQDSLETSFQSAVSALGSIDGCVPCAGIAIDKPFLDQTWDEFTKIQDINVRGTFFTAQLVARQIINQGTSGSMVLIASRSAHIALPGHRMAAYNASKGAVMMLAKVLAVELASRNIRTTMGVDYDVVIVGAGWFGLAAAKAYIQLHPDSNLAVLDSAESCGGTWSQNRLYPGLKSNNMIGSYEYPDFPMAEEKYGVKPNSHIPGAVLHRYLTDFAKHFNFFSSIQFNTNVDLIEPNDSNGWRLSVTSPSGPQFIETAKLILATGLTSTPNMPVYRNSENFGAPLFHAKDFCREAPNLGKVKNAVVVGGAKSAYDVAYAFVHDGAEVDLIIRPNGQGPVWISPPFVTPFKKRLDQLLNVRWMTWFSPCPWGDADGYPRVRRFLHGSSLGRFFVDIFWKVLSGDVISANAYDSHPELKKLKPWNSAFWIGSGLSILNYDTSLFDLVRQGKIRVHIDNIDHLEPNKVILSSGEHLEADVLVLSTGWKKESSIKFSGLNPEGLGLPCTDSEKEVLNQEADAKVLALFLRLKNQPSLRFEPKDMDPLRYYRFMVPATMVGARNLAFSGMISTVSTAVCATIQGQWISAYFDGNLDRLPVSMGDITDEIMLHTQWGKWRYPCGYGASLPDFVFEEILVDLLRNGRISMTMDRS</sequence>